<feature type="compositionally biased region" description="Low complexity" evidence="1">
    <location>
        <begin position="88"/>
        <end position="99"/>
    </location>
</feature>
<gene>
    <name evidence="3" type="ORF">GU926_02300</name>
</gene>
<feature type="region of interest" description="Disordered" evidence="1">
    <location>
        <begin position="56"/>
        <end position="210"/>
    </location>
</feature>
<accession>A0A6P1NVG5</accession>
<evidence type="ECO:0000256" key="1">
    <source>
        <dbReference type="SAM" id="MobiDB-lite"/>
    </source>
</evidence>
<evidence type="ECO:0000313" key="4">
    <source>
        <dbReference type="Proteomes" id="UP000464214"/>
    </source>
</evidence>
<sequence>MVVTQEEEKNRKIAMGVSAAVHLLLLLMLFFVMAWQAPDPPLDQLGGIEISFGTTEVGSGDTHSKAAPNESTNAEDSSPAAEAPKAVPTPQAQPKTAAAPEERVVTTTADAPVSVKEEKVEPKPEPVKEEPKKVDNRALFPGKAKTGTGNGTAGTSSNPTGNNNGDEPGTVGDKGRPEGQYPGKKSGNGGSGGGPLNMPGWRFDIEPRTDPYDNESGKVVFRVRIDKDGEIIGLDVVESNVSPQVVNWYRNEVRKTSFSRIKGNDSNAGASGLITFIIRAN</sequence>
<proteinExistence type="predicted"/>
<keyword evidence="4" id="KW-1185">Reference proteome</keyword>
<dbReference type="AlphaFoldDB" id="A0A6P1NVG5"/>
<evidence type="ECO:0000313" key="3">
    <source>
        <dbReference type="EMBL" id="QHL86334.1"/>
    </source>
</evidence>
<feature type="compositionally biased region" description="Low complexity" evidence="1">
    <location>
        <begin position="141"/>
        <end position="165"/>
    </location>
</feature>
<organism evidence="3 4">
    <name type="scientific">Nibribacter ruber</name>
    <dbReference type="NCBI Taxonomy" id="2698458"/>
    <lineage>
        <taxon>Bacteria</taxon>
        <taxon>Pseudomonadati</taxon>
        <taxon>Bacteroidota</taxon>
        <taxon>Cytophagia</taxon>
        <taxon>Cytophagales</taxon>
        <taxon>Hymenobacteraceae</taxon>
        <taxon>Nibribacter</taxon>
    </lineage>
</organism>
<evidence type="ECO:0008006" key="5">
    <source>
        <dbReference type="Google" id="ProtNLM"/>
    </source>
</evidence>
<dbReference type="EMBL" id="CP047897">
    <property type="protein sequence ID" value="QHL86334.1"/>
    <property type="molecule type" value="Genomic_DNA"/>
</dbReference>
<keyword evidence="2" id="KW-0812">Transmembrane</keyword>
<dbReference type="RefSeq" id="WP_160688631.1">
    <property type="nucleotide sequence ID" value="NZ_CP047897.1"/>
</dbReference>
<name>A0A6P1NVG5_9BACT</name>
<reference evidence="3 4" key="1">
    <citation type="submission" date="2020-01" db="EMBL/GenBank/DDBJ databases">
        <authorList>
            <person name="Kim M."/>
        </authorList>
    </citation>
    <scope>NUCLEOTIDE SEQUENCE [LARGE SCALE GENOMIC DNA]</scope>
    <source>
        <strain evidence="3 4">BT10</strain>
    </source>
</reference>
<keyword evidence="2" id="KW-1133">Transmembrane helix</keyword>
<feature type="transmembrane region" description="Helical" evidence="2">
    <location>
        <begin position="12"/>
        <end position="35"/>
    </location>
</feature>
<protein>
    <recommendedName>
        <fullName evidence="5">Energy transducer TonB</fullName>
    </recommendedName>
</protein>
<feature type="compositionally biased region" description="Gly residues" evidence="1">
    <location>
        <begin position="186"/>
        <end position="195"/>
    </location>
</feature>
<dbReference type="KEGG" id="nib:GU926_02300"/>
<dbReference type="Proteomes" id="UP000464214">
    <property type="component" value="Chromosome"/>
</dbReference>
<keyword evidence="2" id="KW-0472">Membrane</keyword>
<evidence type="ECO:0000256" key="2">
    <source>
        <dbReference type="SAM" id="Phobius"/>
    </source>
</evidence>
<feature type="compositionally biased region" description="Basic and acidic residues" evidence="1">
    <location>
        <begin position="115"/>
        <end position="136"/>
    </location>
</feature>